<dbReference type="EMBL" id="MCOG01000038">
    <property type="protein sequence ID" value="ORY72637.1"/>
    <property type="molecule type" value="Genomic_DNA"/>
</dbReference>
<proteinExistence type="predicted"/>
<feature type="compositionally biased region" description="Low complexity" evidence="1">
    <location>
        <begin position="410"/>
        <end position="424"/>
    </location>
</feature>
<dbReference type="OrthoDB" id="10544653at2759"/>
<name>A0A1Y2EM76_9FUNG</name>
<keyword evidence="3" id="KW-1185">Reference proteome</keyword>
<dbReference type="Proteomes" id="UP000193920">
    <property type="component" value="Unassembled WGS sequence"/>
</dbReference>
<protein>
    <submittedName>
        <fullName evidence="2">Uncharacterized protein</fullName>
    </submittedName>
</protein>
<sequence length="531" mass="61725">MLKWGKSSISGSIQKHKHSFSTSELEYKFERHKYKKMDNSFDLDSKSYERNNDRIIYNKKFILNNNTQKSNSIKSNSSIKKEKWLSSNIDSKYNNFENIQSNKYNSKNSMAIPQESIKEKDIMEWKNYIKYEMKNIDYINLNINELSKEFINKNIIKNTSNTTEENSSKIKSTNTYRNKAISDNNDENIIFDDFVNSNPNQYSNMMPSYINNLNNNNNYNELKNYNFSNNSNINGIVNDKKYNLTDYDIQAIEYKLKYNSNYEIENIPEEIIMGLLNYQLNSKETENNQEPLSLNNTISNSNFSLNPNESINSNSNSKSNSIYISSSPSVIPTTYVTKSSTVKNQNNNNNNNNNSFNESYSTRKEDDSFTSDFTANISQTIYTEKQENNWNSLYVIQELPNLSKFSNYINSDNSDNNNNDNNSSTMENPTSNKINSYDFDYSISSDYHQFYIENRPPHCEKSSKGLKNAIKNSYKQLRKSLKLKSRKSSITTSDTGNTTLYSIEENNKDNIYTDIISFNDALNLPIEKNTK</sequence>
<gene>
    <name evidence="2" type="ORF">LY90DRAFT_190428</name>
</gene>
<feature type="region of interest" description="Disordered" evidence="1">
    <location>
        <begin position="341"/>
        <end position="367"/>
    </location>
</feature>
<accession>A0A1Y2EM76</accession>
<comment type="caution">
    <text evidence="2">The sequence shown here is derived from an EMBL/GenBank/DDBJ whole genome shotgun (WGS) entry which is preliminary data.</text>
</comment>
<feature type="compositionally biased region" description="Low complexity" evidence="1">
    <location>
        <begin position="344"/>
        <end position="354"/>
    </location>
</feature>
<dbReference type="AlphaFoldDB" id="A0A1Y2EM76"/>
<evidence type="ECO:0000313" key="2">
    <source>
        <dbReference type="EMBL" id="ORY72637.1"/>
    </source>
</evidence>
<evidence type="ECO:0000313" key="3">
    <source>
        <dbReference type="Proteomes" id="UP000193920"/>
    </source>
</evidence>
<feature type="region of interest" description="Disordered" evidence="1">
    <location>
        <begin position="410"/>
        <end position="432"/>
    </location>
</feature>
<evidence type="ECO:0000256" key="1">
    <source>
        <dbReference type="SAM" id="MobiDB-lite"/>
    </source>
</evidence>
<organism evidence="2 3">
    <name type="scientific">Neocallimastix californiae</name>
    <dbReference type="NCBI Taxonomy" id="1754190"/>
    <lineage>
        <taxon>Eukaryota</taxon>
        <taxon>Fungi</taxon>
        <taxon>Fungi incertae sedis</taxon>
        <taxon>Chytridiomycota</taxon>
        <taxon>Chytridiomycota incertae sedis</taxon>
        <taxon>Neocallimastigomycetes</taxon>
        <taxon>Neocallimastigales</taxon>
        <taxon>Neocallimastigaceae</taxon>
        <taxon>Neocallimastix</taxon>
    </lineage>
</organism>
<reference evidence="2 3" key="1">
    <citation type="submission" date="2016-08" db="EMBL/GenBank/DDBJ databases">
        <title>A Parts List for Fungal Cellulosomes Revealed by Comparative Genomics.</title>
        <authorList>
            <consortium name="DOE Joint Genome Institute"/>
            <person name="Haitjema C.H."/>
            <person name="Gilmore S.P."/>
            <person name="Henske J.K."/>
            <person name="Solomon K.V."/>
            <person name="De Groot R."/>
            <person name="Kuo A."/>
            <person name="Mondo S.J."/>
            <person name="Salamov A.A."/>
            <person name="Labutti K."/>
            <person name="Zhao Z."/>
            <person name="Chiniquy J."/>
            <person name="Barry K."/>
            <person name="Brewer H.M."/>
            <person name="Purvine S.O."/>
            <person name="Wright A.T."/>
            <person name="Boxma B."/>
            <person name="Van Alen T."/>
            <person name="Hackstein J.H."/>
            <person name="Baker S.E."/>
            <person name="Grigoriev I.V."/>
            <person name="O'Malley M.A."/>
        </authorList>
    </citation>
    <scope>NUCLEOTIDE SEQUENCE [LARGE SCALE GENOMIC DNA]</scope>
    <source>
        <strain evidence="2 3">G1</strain>
    </source>
</reference>